<dbReference type="EMBL" id="JAGGLR010000003">
    <property type="protein sequence ID" value="MBP2060579.1"/>
    <property type="molecule type" value="Genomic_DNA"/>
</dbReference>
<dbReference type="InterPro" id="IPR009081">
    <property type="entry name" value="PP-bd_ACP"/>
</dbReference>
<protein>
    <submittedName>
        <fullName evidence="3">Acyl carrier protein</fullName>
    </submittedName>
</protein>
<dbReference type="HOGENOM" id="CLU_166206_0_0_11"/>
<evidence type="ECO:0000313" key="4">
    <source>
        <dbReference type="Proteomes" id="UP000756710"/>
    </source>
</evidence>
<gene>
    <name evidence="3" type="ORF">J2Z30_001581</name>
    <name evidence="2" type="ORF">SIRAN9142</name>
</gene>
<dbReference type="Proteomes" id="UP000756710">
    <property type="component" value="Unassembled WGS sequence"/>
</dbReference>
<reference evidence="3 4" key="2">
    <citation type="submission" date="2021-03" db="EMBL/GenBank/DDBJ databases">
        <title>Genomic Encyclopedia of Type Strains, Phase IV (KMG-IV): sequencing the most valuable type-strain genomes for metagenomic binning, comparative biology and taxonomic classification.</title>
        <authorList>
            <person name="Goeker M."/>
        </authorList>
    </citation>
    <scope>NUCLEOTIDE SEQUENCE [LARGE SCALE GENOMIC DNA]</scope>
    <source>
        <strain evidence="3 4">DSM 41954</strain>
    </source>
</reference>
<dbReference type="AlphaFoldDB" id="A0A061A2V6"/>
<evidence type="ECO:0000313" key="2">
    <source>
        <dbReference type="EMBL" id="CDR16790.1"/>
    </source>
</evidence>
<evidence type="ECO:0000313" key="3">
    <source>
        <dbReference type="EMBL" id="MBP2060579.1"/>
    </source>
</evidence>
<dbReference type="PROSITE" id="PS50075">
    <property type="entry name" value="CARRIER"/>
    <property type="match status" value="1"/>
</dbReference>
<dbReference type="Pfam" id="PF00550">
    <property type="entry name" value="PP-binding"/>
    <property type="match status" value="1"/>
</dbReference>
<organism evidence="2">
    <name type="scientific">Streptomyces iranensis</name>
    <dbReference type="NCBI Taxonomy" id="576784"/>
    <lineage>
        <taxon>Bacteria</taxon>
        <taxon>Bacillati</taxon>
        <taxon>Actinomycetota</taxon>
        <taxon>Actinomycetes</taxon>
        <taxon>Kitasatosporales</taxon>
        <taxon>Streptomycetaceae</taxon>
        <taxon>Streptomyces</taxon>
        <taxon>Streptomyces violaceusniger group</taxon>
    </lineage>
</organism>
<dbReference type="InterPro" id="IPR036736">
    <property type="entry name" value="ACP-like_sf"/>
</dbReference>
<dbReference type="RefSeq" id="WP_372453245.1">
    <property type="nucleotide sequence ID" value="NZ_BAABDR010000044.1"/>
</dbReference>
<reference evidence="2" key="1">
    <citation type="submission" date="2014-05" db="EMBL/GenBank/DDBJ databases">
        <authorList>
            <person name="Horn Fabian"/>
        </authorList>
    </citation>
    <scope>NUCLEOTIDE SEQUENCE</scope>
</reference>
<keyword evidence="4" id="KW-1185">Reference proteome</keyword>
<dbReference type="SUPFAM" id="SSF47336">
    <property type="entry name" value="ACP-like"/>
    <property type="match status" value="1"/>
</dbReference>
<feature type="domain" description="Carrier" evidence="1">
    <location>
        <begin position="29"/>
        <end position="114"/>
    </location>
</feature>
<dbReference type="EMBL" id="LK022848">
    <property type="protein sequence ID" value="CDR16790.1"/>
    <property type="molecule type" value="Genomic_DNA"/>
</dbReference>
<dbReference type="Gene3D" id="1.10.1200.10">
    <property type="entry name" value="ACP-like"/>
    <property type="match status" value="1"/>
</dbReference>
<evidence type="ECO:0000259" key="1">
    <source>
        <dbReference type="PROSITE" id="PS50075"/>
    </source>
</evidence>
<sequence length="120" mass="13164">MTTVNQTAPSPAADAPAEALVSAPADAPAVLAEISGMLRTMLDEYDLDDIEVTMETRFTEDLELESIDLVTLAGSLEARYGRQVNFAEFVADLELDEIIDLTVGQLVEYVVRCLRATRER</sequence>
<accession>A0A061A2V6</accession>
<name>A0A061A2V6_9ACTN</name>
<proteinExistence type="predicted"/>